<reference evidence="5" key="1">
    <citation type="submission" date="2013-10" db="EMBL/GenBank/DDBJ databases">
        <title>Genomic analysis of the causative agents of coccidiosis in chickens.</title>
        <authorList>
            <person name="Reid A.J."/>
            <person name="Blake D."/>
            <person name="Billington K."/>
            <person name="Browne H."/>
            <person name="Dunn M."/>
            <person name="Hung S."/>
            <person name="Kawahara F."/>
            <person name="Miranda-Saavedra D."/>
            <person name="Mourier T."/>
            <person name="Nagra H."/>
            <person name="Otto T.D."/>
            <person name="Rawlings N."/>
            <person name="Sanchez A."/>
            <person name="Sanders M."/>
            <person name="Subramaniam C."/>
            <person name="Tay Y."/>
            <person name="Dear P."/>
            <person name="Doerig C."/>
            <person name="Gruber A."/>
            <person name="Parkinson J."/>
            <person name="Shirley M."/>
            <person name="Wan K.L."/>
            <person name="Berriman M."/>
            <person name="Tomley F."/>
            <person name="Pain A."/>
        </authorList>
    </citation>
    <scope>NUCLEOTIDE SEQUENCE [LARGE SCALE GENOMIC DNA]</scope>
    <source>
        <strain evidence="5">Houghton</strain>
    </source>
</reference>
<dbReference type="VEuPathDB" id="ToxoDB:EMH_0063670"/>
<evidence type="ECO:0000313" key="5">
    <source>
        <dbReference type="EMBL" id="CDJ31058.1"/>
    </source>
</evidence>
<keyword evidence="3" id="KW-0677">Repeat</keyword>
<dbReference type="InterPro" id="IPR036322">
    <property type="entry name" value="WD40_repeat_dom_sf"/>
</dbReference>
<evidence type="ECO:0000256" key="3">
    <source>
        <dbReference type="ARBA" id="ARBA00022737"/>
    </source>
</evidence>
<comment type="subcellular location">
    <subcellularLocation>
        <location evidence="1">Cell projection</location>
        <location evidence="1">Cilium</location>
    </subcellularLocation>
</comment>
<dbReference type="InterPro" id="IPR050630">
    <property type="entry name" value="WD_repeat_EMAP"/>
</dbReference>
<dbReference type="EMBL" id="HG682998">
    <property type="protein sequence ID" value="CDJ31058.1"/>
    <property type="molecule type" value="Genomic_DNA"/>
</dbReference>
<dbReference type="PANTHER" id="PTHR13720">
    <property type="entry name" value="WD-40 REPEAT PROTEIN"/>
    <property type="match status" value="1"/>
</dbReference>
<organism evidence="5 6">
    <name type="scientific">Eimeria mitis</name>
    <dbReference type="NCBI Taxonomy" id="44415"/>
    <lineage>
        <taxon>Eukaryota</taxon>
        <taxon>Sar</taxon>
        <taxon>Alveolata</taxon>
        <taxon>Apicomplexa</taxon>
        <taxon>Conoidasida</taxon>
        <taxon>Coccidia</taxon>
        <taxon>Eucoccidiorida</taxon>
        <taxon>Eimeriorina</taxon>
        <taxon>Eimeriidae</taxon>
        <taxon>Eimeria</taxon>
    </lineage>
</organism>
<dbReference type="AlphaFoldDB" id="U6K6F0"/>
<dbReference type="OrthoDB" id="354559at2759"/>
<keyword evidence="2" id="KW-0853">WD repeat</keyword>
<dbReference type="RefSeq" id="XP_013353623.1">
    <property type="nucleotide sequence ID" value="XM_013498169.1"/>
</dbReference>
<dbReference type="SUPFAM" id="SSF50978">
    <property type="entry name" value="WD40 repeat-like"/>
    <property type="match status" value="1"/>
</dbReference>
<dbReference type="InterPro" id="IPR015943">
    <property type="entry name" value="WD40/YVTN_repeat-like_dom_sf"/>
</dbReference>
<dbReference type="PANTHER" id="PTHR13720:SF13">
    <property type="entry name" value="CILIA- AND FLAGELLA-ASSOCIATED PROTEIN 251"/>
    <property type="match status" value="1"/>
</dbReference>
<dbReference type="GO" id="GO:0031514">
    <property type="term" value="C:motile cilium"/>
    <property type="evidence" value="ECO:0007669"/>
    <property type="project" value="TreeGrafter"/>
</dbReference>
<keyword evidence="4" id="KW-0966">Cell projection</keyword>
<dbReference type="Gene3D" id="2.130.10.10">
    <property type="entry name" value="YVTN repeat-like/Quinoprotein amine dehydrogenase"/>
    <property type="match status" value="1"/>
</dbReference>
<protein>
    <submittedName>
        <fullName evidence="5">Uncharacterized protein</fullName>
    </submittedName>
</protein>
<proteinExistence type="predicted"/>
<evidence type="ECO:0000256" key="2">
    <source>
        <dbReference type="ARBA" id="ARBA00022574"/>
    </source>
</evidence>
<evidence type="ECO:0000256" key="1">
    <source>
        <dbReference type="ARBA" id="ARBA00004138"/>
    </source>
</evidence>
<reference evidence="5" key="2">
    <citation type="submission" date="2013-10" db="EMBL/GenBank/DDBJ databases">
        <authorList>
            <person name="Aslett M."/>
        </authorList>
    </citation>
    <scope>NUCLEOTIDE SEQUENCE [LARGE SCALE GENOMIC DNA]</scope>
    <source>
        <strain evidence="5">Houghton</strain>
    </source>
</reference>
<name>U6K6F0_9EIME</name>
<sequence>MHLSLRTLQELNVLDIRVLGFMRFWDTDSHALLGNVWFDKLSPTAAAFSPSGMFLAIGFSNGTVKICEFKFPENLSTAATPGGDLSCWMPELISTRESRDAVTHVRYHLPHTFNVKVDLSIASGSPTARRVCVFLRCSDTVHIFFDSRLGNPQLPQEWTFAGKHRSHYRKICGLSFAHSHCQPPLQSLPTISGGPTPAPVVGPAQSFTSRPAQQPLPTASPHLYSNGYPRLFSVGEDRTLVEYDVANSFEHTGLLKRASRIVEQRALPAGCLALSSPVGEPDTEVLIYSTEAKATVWSANSMTCVKANGYRAVLEVRDTASRSLELSRARSNPFKSVSVVAHAGQIVALAASPPQNGYTTAFSCGGSDFTVLQWRINHRAVQRAFQEGPPGVESVLVRIPGGSLVRHSPAEFFQQHGNRVPIPTLKFCDQVGSESCCAYATRYSQLILMSLSG</sequence>
<dbReference type="Proteomes" id="UP000030744">
    <property type="component" value="Unassembled WGS sequence"/>
</dbReference>
<evidence type="ECO:0000256" key="4">
    <source>
        <dbReference type="ARBA" id="ARBA00023273"/>
    </source>
</evidence>
<evidence type="ECO:0000313" key="6">
    <source>
        <dbReference type="Proteomes" id="UP000030744"/>
    </source>
</evidence>
<accession>U6K6F0</accession>
<keyword evidence="6" id="KW-1185">Reference proteome</keyword>
<dbReference type="GeneID" id="25380951"/>
<gene>
    <name evidence="5" type="ORF">EMH_0063670</name>
</gene>